<dbReference type="AlphaFoldDB" id="A0A9W9SNC6"/>
<dbReference type="GeneID" id="81436127"/>
<dbReference type="EMBL" id="JAPZBS010000002">
    <property type="protein sequence ID" value="KAJ5381591.1"/>
    <property type="molecule type" value="Genomic_DNA"/>
</dbReference>
<reference evidence="4" key="1">
    <citation type="submission" date="2022-11" db="EMBL/GenBank/DDBJ databases">
        <authorList>
            <person name="Petersen C."/>
        </authorList>
    </citation>
    <scope>NUCLEOTIDE SEQUENCE</scope>
    <source>
        <strain evidence="4">IBT 29864</strain>
    </source>
</reference>
<proteinExistence type="predicted"/>
<feature type="transmembrane region" description="Helical" evidence="2">
    <location>
        <begin position="208"/>
        <end position="229"/>
    </location>
</feature>
<dbReference type="Proteomes" id="UP001147782">
    <property type="component" value="Unassembled WGS sequence"/>
</dbReference>
<reference evidence="4" key="2">
    <citation type="journal article" date="2023" name="IMA Fungus">
        <title>Comparative genomic study of the Penicillium genus elucidates a diverse pangenome and 15 lateral gene transfer events.</title>
        <authorList>
            <person name="Petersen C."/>
            <person name="Sorensen T."/>
            <person name="Nielsen M.R."/>
            <person name="Sondergaard T.E."/>
            <person name="Sorensen J.L."/>
            <person name="Fitzpatrick D.A."/>
            <person name="Frisvad J.C."/>
            <person name="Nielsen K.L."/>
        </authorList>
    </citation>
    <scope>NUCLEOTIDE SEQUENCE</scope>
    <source>
        <strain evidence="4">IBT 29864</strain>
    </source>
</reference>
<keyword evidence="2" id="KW-0472">Membrane</keyword>
<keyword evidence="2" id="KW-0812">Transmembrane</keyword>
<feature type="domain" description="DUF6594" evidence="3">
    <location>
        <begin position="112"/>
        <end position="248"/>
    </location>
</feature>
<evidence type="ECO:0000256" key="1">
    <source>
        <dbReference type="SAM" id="Coils"/>
    </source>
</evidence>
<evidence type="ECO:0000313" key="5">
    <source>
        <dbReference type="Proteomes" id="UP001147782"/>
    </source>
</evidence>
<keyword evidence="5" id="KW-1185">Reference proteome</keyword>
<dbReference type="OrthoDB" id="5416037at2759"/>
<name>A0A9W9SNC6_9EURO</name>
<gene>
    <name evidence="4" type="ORF">N7496_004019</name>
</gene>
<feature type="transmembrane region" description="Helical" evidence="2">
    <location>
        <begin position="180"/>
        <end position="202"/>
    </location>
</feature>
<evidence type="ECO:0000259" key="3">
    <source>
        <dbReference type="Pfam" id="PF20237"/>
    </source>
</evidence>
<keyword evidence="1" id="KW-0175">Coiled coil</keyword>
<dbReference type="PANTHER" id="PTHR34502:SF4">
    <property type="entry name" value="DUF6594 DOMAIN-CONTAINING PROTEIN"/>
    <property type="match status" value="1"/>
</dbReference>
<keyword evidence="2" id="KW-1133">Transmembrane helix</keyword>
<comment type="caution">
    <text evidence="4">The sequence shown here is derived from an EMBL/GenBank/DDBJ whole genome shotgun (WGS) entry which is preliminary data.</text>
</comment>
<feature type="transmembrane region" description="Helical" evidence="2">
    <location>
        <begin position="236"/>
        <end position="255"/>
    </location>
</feature>
<feature type="coiled-coil region" evidence="1">
    <location>
        <begin position="54"/>
        <end position="113"/>
    </location>
</feature>
<dbReference type="Pfam" id="PF20237">
    <property type="entry name" value="DUF6594"/>
    <property type="match status" value="1"/>
</dbReference>
<organism evidence="4 5">
    <name type="scientific">Penicillium cataractarum</name>
    <dbReference type="NCBI Taxonomy" id="2100454"/>
    <lineage>
        <taxon>Eukaryota</taxon>
        <taxon>Fungi</taxon>
        <taxon>Dikarya</taxon>
        <taxon>Ascomycota</taxon>
        <taxon>Pezizomycotina</taxon>
        <taxon>Eurotiomycetes</taxon>
        <taxon>Eurotiomycetidae</taxon>
        <taxon>Eurotiales</taxon>
        <taxon>Aspergillaceae</taxon>
        <taxon>Penicillium</taxon>
    </lineage>
</organism>
<protein>
    <recommendedName>
        <fullName evidence="3">DUF6594 domain-containing protein</fullName>
    </recommendedName>
</protein>
<accession>A0A9W9SNC6</accession>
<sequence>MSTVQQSDSENPKQFDLYKRPWQYLGYPAFCEWSASDNDFFVLRRFKVLNNRVLLRMQDSISQLEEELAAIDAKNSRLDIPPVNNGSFRNDQVERREEILTEAQSKLKEYNAILPEESKYITSEDDLIRVVEEKKSPLLKRMERYSSVTRSIFFKKKPETDIKGYDPESMSYYDDSSMEALARSIIVILGLVMLVAPQWWLLFVQDKVYQLGIITGFIVLFLALVATLTGAKPFESLAATAAYSAVLMVFMQVGGNMAQG</sequence>
<evidence type="ECO:0000313" key="4">
    <source>
        <dbReference type="EMBL" id="KAJ5381591.1"/>
    </source>
</evidence>
<dbReference type="RefSeq" id="XP_056559162.1">
    <property type="nucleotide sequence ID" value="XM_056696950.1"/>
</dbReference>
<dbReference type="PANTHER" id="PTHR34502">
    <property type="entry name" value="DUF6594 DOMAIN-CONTAINING PROTEIN-RELATED"/>
    <property type="match status" value="1"/>
</dbReference>
<dbReference type="InterPro" id="IPR046529">
    <property type="entry name" value="DUF6594"/>
</dbReference>
<evidence type="ECO:0000256" key="2">
    <source>
        <dbReference type="SAM" id="Phobius"/>
    </source>
</evidence>